<comment type="subcellular location">
    <subcellularLocation>
        <location evidence="1">Mitochondrion</location>
    </subcellularLocation>
</comment>
<dbReference type="Pfam" id="PF09243">
    <property type="entry name" value="Rsm22"/>
    <property type="match status" value="1"/>
</dbReference>
<evidence type="ECO:0000256" key="3">
    <source>
        <dbReference type="ARBA" id="ARBA00022946"/>
    </source>
</evidence>
<dbReference type="Proteomes" id="UP001281003">
    <property type="component" value="Unassembled WGS sequence"/>
</dbReference>
<dbReference type="InterPro" id="IPR052571">
    <property type="entry name" value="Mt_RNA_Methyltransferase"/>
</dbReference>
<evidence type="ECO:0000256" key="7">
    <source>
        <dbReference type="ARBA" id="ARBA00045681"/>
    </source>
</evidence>
<evidence type="ECO:0000256" key="8">
    <source>
        <dbReference type="SAM" id="MobiDB-lite"/>
    </source>
</evidence>
<reference evidence="9" key="1">
    <citation type="journal article" date="2023" name="Mol. Phylogenet. Evol.">
        <title>Genome-scale phylogeny and comparative genomics of the fungal order Sordariales.</title>
        <authorList>
            <person name="Hensen N."/>
            <person name="Bonometti L."/>
            <person name="Westerberg I."/>
            <person name="Brannstrom I.O."/>
            <person name="Guillou S."/>
            <person name="Cros-Aarteil S."/>
            <person name="Calhoun S."/>
            <person name="Haridas S."/>
            <person name="Kuo A."/>
            <person name="Mondo S."/>
            <person name="Pangilinan J."/>
            <person name="Riley R."/>
            <person name="LaButti K."/>
            <person name="Andreopoulos B."/>
            <person name="Lipzen A."/>
            <person name="Chen C."/>
            <person name="Yan M."/>
            <person name="Daum C."/>
            <person name="Ng V."/>
            <person name="Clum A."/>
            <person name="Steindorff A."/>
            <person name="Ohm R.A."/>
            <person name="Martin F."/>
            <person name="Silar P."/>
            <person name="Natvig D.O."/>
            <person name="Lalanne C."/>
            <person name="Gautier V."/>
            <person name="Ament-Velasquez S.L."/>
            <person name="Kruys A."/>
            <person name="Hutchinson M.I."/>
            <person name="Powell A.J."/>
            <person name="Barry K."/>
            <person name="Miller A.N."/>
            <person name="Grigoriev I.V."/>
            <person name="Debuchy R."/>
            <person name="Gladieux P."/>
            <person name="Hiltunen Thoren M."/>
            <person name="Johannesson H."/>
        </authorList>
    </citation>
    <scope>NUCLEOTIDE SEQUENCE</scope>
    <source>
        <strain evidence="9">FGSC 1904</strain>
    </source>
</reference>
<name>A0AAE0U9J0_SORBR</name>
<comment type="function">
    <text evidence="7">Mitochondrial ribosome (mitoribosome) assembly factor. Binds at the interface of the head and body domains of the mitochondrial small ribosomal subunit (mt-SSU), occluding the mRNA channel and preventing compaction of the head domain towards the body. Probable inactive methyltransferase: retains the characteristic folding and ability to bind S-adenosyl-L-methionine, but it probably lost its methyltransferase activity.</text>
</comment>
<dbReference type="InterPro" id="IPR029063">
    <property type="entry name" value="SAM-dependent_MTases_sf"/>
</dbReference>
<keyword evidence="3" id="KW-0809">Transit peptide</keyword>
<dbReference type="GO" id="GO:0006412">
    <property type="term" value="P:translation"/>
    <property type="evidence" value="ECO:0007669"/>
    <property type="project" value="InterPro"/>
</dbReference>
<keyword evidence="6" id="KW-0496">Mitochondrion</keyword>
<gene>
    <name evidence="9" type="ORF">B0T20DRAFT_38510</name>
</gene>
<keyword evidence="2" id="KW-0479">Metal-binding</keyword>
<dbReference type="GO" id="GO:0046872">
    <property type="term" value="F:metal ion binding"/>
    <property type="evidence" value="ECO:0007669"/>
    <property type="project" value="UniProtKB-KW"/>
</dbReference>
<evidence type="ECO:0000256" key="4">
    <source>
        <dbReference type="ARBA" id="ARBA00023004"/>
    </source>
</evidence>
<dbReference type="PANTHER" id="PTHR13184">
    <property type="entry name" value="37S RIBOSOMAL PROTEIN S22"/>
    <property type="match status" value="1"/>
</dbReference>
<dbReference type="SUPFAM" id="SSF53335">
    <property type="entry name" value="S-adenosyl-L-methionine-dependent methyltransferases"/>
    <property type="match status" value="1"/>
</dbReference>
<dbReference type="EMBL" id="JAUTDP010000010">
    <property type="protein sequence ID" value="KAK3395575.1"/>
    <property type="molecule type" value="Genomic_DNA"/>
</dbReference>
<protein>
    <submittedName>
        <fullName evidence="9">Mitochondrial small ribosomal subunit Rsm22-domain-containing protein</fullName>
    </submittedName>
</protein>
<organism evidence="9 10">
    <name type="scientific">Sordaria brevicollis</name>
    <dbReference type="NCBI Taxonomy" id="83679"/>
    <lineage>
        <taxon>Eukaryota</taxon>
        <taxon>Fungi</taxon>
        <taxon>Dikarya</taxon>
        <taxon>Ascomycota</taxon>
        <taxon>Pezizomycotina</taxon>
        <taxon>Sordariomycetes</taxon>
        <taxon>Sordariomycetidae</taxon>
        <taxon>Sordariales</taxon>
        <taxon>Sordariaceae</taxon>
        <taxon>Sordaria</taxon>
    </lineage>
</organism>
<proteinExistence type="predicted"/>
<evidence type="ECO:0000256" key="2">
    <source>
        <dbReference type="ARBA" id="ARBA00022723"/>
    </source>
</evidence>
<feature type="region of interest" description="Disordered" evidence="8">
    <location>
        <begin position="57"/>
        <end position="92"/>
    </location>
</feature>
<evidence type="ECO:0000313" key="10">
    <source>
        <dbReference type="Proteomes" id="UP001281003"/>
    </source>
</evidence>
<keyword evidence="5" id="KW-0411">Iron-sulfur</keyword>
<dbReference type="InterPro" id="IPR015324">
    <property type="entry name" value="Ribosomal_Rsm22-like"/>
</dbReference>
<comment type="caution">
    <text evidence="9">The sequence shown here is derived from an EMBL/GenBank/DDBJ whole genome shotgun (WGS) entry which is preliminary data.</text>
</comment>
<dbReference type="GO" id="GO:0003735">
    <property type="term" value="F:structural constituent of ribosome"/>
    <property type="evidence" value="ECO:0007669"/>
    <property type="project" value="TreeGrafter"/>
</dbReference>
<keyword evidence="10" id="KW-1185">Reference proteome</keyword>
<dbReference type="GO" id="GO:0008168">
    <property type="term" value="F:methyltransferase activity"/>
    <property type="evidence" value="ECO:0007669"/>
    <property type="project" value="InterPro"/>
</dbReference>
<dbReference type="GO" id="GO:0005763">
    <property type="term" value="C:mitochondrial small ribosomal subunit"/>
    <property type="evidence" value="ECO:0007669"/>
    <property type="project" value="TreeGrafter"/>
</dbReference>
<evidence type="ECO:0000256" key="5">
    <source>
        <dbReference type="ARBA" id="ARBA00023014"/>
    </source>
</evidence>
<keyword evidence="4" id="KW-0408">Iron</keyword>
<dbReference type="AlphaFoldDB" id="A0AAE0U9J0"/>
<feature type="compositionally biased region" description="Polar residues" evidence="8">
    <location>
        <begin position="57"/>
        <end position="71"/>
    </location>
</feature>
<evidence type="ECO:0000313" key="9">
    <source>
        <dbReference type="EMBL" id="KAK3395575.1"/>
    </source>
</evidence>
<accession>A0AAE0U9J0</accession>
<dbReference type="PANTHER" id="PTHR13184:SF5">
    <property type="entry name" value="METHYLTRANSFERASE-LIKE PROTEIN 17, MITOCHONDRIAL"/>
    <property type="match status" value="1"/>
</dbReference>
<dbReference type="GO" id="GO:0051536">
    <property type="term" value="F:iron-sulfur cluster binding"/>
    <property type="evidence" value="ECO:0007669"/>
    <property type="project" value="UniProtKB-KW"/>
</dbReference>
<evidence type="ECO:0000256" key="1">
    <source>
        <dbReference type="ARBA" id="ARBA00004173"/>
    </source>
</evidence>
<sequence>MLSAGRLQNRCPGCRQQVLSFYDALLQQRTRLAARPLLRPSPTSPAARRGLVRHLSSTRPVFQEATQSTAGASSTEPPAEEFEEFDPKREDPNYDAETFVRQARQTFKHTIPYGYFTEEEFKIYERLYGEPLRETTPDDVGIPQLGGVDVGVQIGQRKTLFVQDGSGKYEEVEYTIEEPAVEESDVEAVAELRPLTQAQIEYLNVTANNKREFAALMKLQRDFEAASLRPLEDAVEEEEARQEEEVEHFGEEEVVPEQEEGYYLPEEHGNDRIHPYTAMGIFKTFPSTLLLPKRTFTEPIKDLLSRTNPAHVRETAEKVFGGPGLPFSPATPATKKNLGQKPVAMQAGHHRMSAIEADTYLTTVLPGLYATTTSVLVEVRKRLGSDWLQGLLTNGTGPRVLDVGAGGAGLAAWQQVINAEWELLREQGKVEGHPTGKKTVVVGSENLRQRVSRFLHNTTFLPRLPDYLHSAEGAERTLESGGGPAPRKVYDVIIASHQLMPIDKAYKRRDFIDNLWTMLNPEGGVLIVLEKGHPRGFEAVADVRDRMLNEFIIPPVPAETGEDMTPVPESGRVREPGHIIAPCTNHSKCPMYLTPGESPGRKDFCHFSQRFIRPIFLQRVLGASHRNHEDIEFSYIAIRRGAHPDGVRPSSAESNVTDSASSFFQGPEATDRAFKGYEDLEGDVPHALSLPRNVMPPLKSKGHVTLDLCTPAGAIERWVVPKSFSKQAYHDARKAKWGDLWALGAKTRTRRDIRLGKAGKKAAELAAGLKNVHDGGVRSRELAAMAGGKKKKPSVVEVTVDPNTNRILAASEKYPKGRAPVERRSKNGKRVKLNDLMDELQQDAKYVDPDDIEDEEFRKADLPQGFLEDKLFGNKK</sequence>
<reference evidence="9" key="2">
    <citation type="submission" date="2023-07" db="EMBL/GenBank/DDBJ databases">
        <authorList>
            <consortium name="Lawrence Berkeley National Laboratory"/>
            <person name="Haridas S."/>
            <person name="Hensen N."/>
            <person name="Bonometti L."/>
            <person name="Westerberg I."/>
            <person name="Brannstrom I.O."/>
            <person name="Guillou S."/>
            <person name="Cros-Aarteil S."/>
            <person name="Calhoun S."/>
            <person name="Kuo A."/>
            <person name="Mondo S."/>
            <person name="Pangilinan J."/>
            <person name="Riley R."/>
            <person name="LaButti K."/>
            <person name="Andreopoulos B."/>
            <person name="Lipzen A."/>
            <person name="Chen C."/>
            <person name="Yanf M."/>
            <person name="Daum C."/>
            <person name="Ng V."/>
            <person name="Clum A."/>
            <person name="Steindorff A."/>
            <person name="Ohm R."/>
            <person name="Martin F."/>
            <person name="Silar P."/>
            <person name="Natvig D."/>
            <person name="Lalanne C."/>
            <person name="Gautier V."/>
            <person name="Ament-velasquez S.L."/>
            <person name="Kruys A."/>
            <person name="Hutchinson M.I."/>
            <person name="Powell A.J."/>
            <person name="Barry K."/>
            <person name="Miller A.N."/>
            <person name="Grigoriev I.V."/>
            <person name="Debuchy R."/>
            <person name="Gladieux P."/>
            <person name="Thoren M.H."/>
            <person name="Johannesson H."/>
        </authorList>
    </citation>
    <scope>NUCLEOTIDE SEQUENCE</scope>
    <source>
        <strain evidence="9">FGSC 1904</strain>
    </source>
</reference>
<evidence type="ECO:0000256" key="6">
    <source>
        <dbReference type="ARBA" id="ARBA00023128"/>
    </source>
</evidence>